<evidence type="ECO:0000256" key="4">
    <source>
        <dbReference type="ARBA" id="ARBA00022525"/>
    </source>
</evidence>
<dbReference type="PRINTS" id="PR00325">
    <property type="entry name" value="GERMIN"/>
</dbReference>
<dbReference type="Pfam" id="PF00190">
    <property type="entry name" value="Cupin_1"/>
    <property type="match status" value="1"/>
</dbReference>
<evidence type="ECO:0000313" key="9">
    <source>
        <dbReference type="EMBL" id="KAK9907362.1"/>
    </source>
</evidence>
<name>A0ABR2YKT6_9CHLO</name>
<reference evidence="9 10" key="1">
    <citation type="journal article" date="2024" name="Nat. Commun.">
        <title>Phylogenomics reveals the evolutionary origins of lichenization in chlorophyte algae.</title>
        <authorList>
            <person name="Puginier C."/>
            <person name="Libourel C."/>
            <person name="Otte J."/>
            <person name="Skaloud P."/>
            <person name="Haon M."/>
            <person name="Grisel S."/>
            <person name="Petersen M."/>
            <person name="Berrin J.G."/>
            <person name="Delaux P.M."/>
            <person name="Dal Grande F."/>
            <person name="Keller J."/>
        </authorList>
    </citation>
    <scope>NUCLEOTIDE SEQUENCE [LARGE SCALE GENOMIC DNA]</scope>
    <source>
        <strain evidence="9 10">SAG 216-7</strain>
    </source>
</reference>
<gene>
    <name evidence="9" type="ORF">WJX75_002236</name>
</gene>
<comment type="subcellular location">
    <subcellularLocation>
        <location evidence="1 7">Secreted</location>
        <location evidence="1 7">Extracellular space</location>
        <location evidence="1 7">Apoplast</location>
    </subcellularLocation>
</comment>
<keyword evidence="3 7" id="KW-0052">Apoplast</keyword>
<feature type="domain" description="Cupin type-1" evidence="8">
    <location>
        <begin position="26"/>
        <end position="174"/>
    </location>
</feature>
<evidence type="ECO:0000256" key="5">
    <source>
        <dbReference type="ARBA" id="ARBA00022723"/>
    </source>
</evidence>
<keyword evidence="10" id="KW-1185">Reference proteome</keyword>
<comment type="caution">
    <text evidence="9">The sequence shown here is derived from an EMBL/GenBank/DDBJ whole genome shotgun (WGS) entry which is preliminary data.</text>
</comment>
<evidence type="ECO:0000256" key="3">
    <source>
        <dbReference type="ARBA" id="ARBA00022523"/>
    </source>
</evidence>
<keyword evidence="5 7" id="KW-0479">Metal-binding</keyword>
<dbReference type="Proteomes" id="UP001491310">
    <property type="component" value="Unassembled WGS sequence"/>
</dbReference>
<evidence type="ECO:0000259" key="8">
    <source>
        <dbReference type="SMART" id="SM00835"/>
    </source>
</evidence>
<protein>
    <recommendedName>
        <fullName evidence="7">Germin-like protein</fullName>
    </recommendedName>
</protein>
<dbReference type="SMART" id="SM00835">
    <property type="entry name" value="Cupin_1"/>
    <property type="match status" value="1"/>
</dbReference>
<evidence type="ECO:0000256" key="1">
    <source>
        <dbReference type="ARBA" id="ARBA00004271"/>
    </source>
</evidence>
<keyword evidence="4 7" id="KW-0964">Secreted</keyword>
<dbReference type="Gene3D" id="2.60.120.10">
    <property type="entry name" value="Jelly Rolls"/>
    <property type="match status" value="1"/>
</dbReference>
<dbReference type="InterPro" id="IPR014710">
    <property type="entry name" value="RmlC-like_jellyroll"/>
</dbReference>
<dbReference type="InterPro" id="IPR001929">
    <property type="entry name" value="Germin"/>
</dbReference>
<dbReference type="PANTHER" id="PTHR31238">
    <property type="entry name" value="GERMIN-LIKE PROTEIN SUBFAMILY 3 MEMBER 3"/>
    <property type="match status" value="1"/>
</dbReference>
<dbReference type="EMBL" id="JALJOT010000009">
    <property type="protein sequence ID" value="KAK9907362.1"/>
    <property type="molecule type" value="Genomic_DNA"/>
</dbReference>
<accession>A0ABR2YKT6</accession>
<comment type="similarity">
    <text evidence="2 7">Belongs to the germin family.</text>
</comment>
<evidence type="ECO:0000256" key="2">
    <source>
        <dbReference type="ARBA" id="ARBA00007456"/>
    </source>
</evidence>
<evidence type="ECO:0000313" key="10">
    <source>
        <dbReference type="Proteomes" id="UP001491310"/>
    </source>
</evidence>
<keyword evidence="6 7" id="KW-0464">Manganese</keyword>
<evidence type="ECO:0000256" key="7">
    <source>
        <dbReference type="RuleBase" id="RU366015"/>
    </source>
</evidence>
<dbReference type="SUPFAM" id="SSF51182">
    <property type="entry name" value="RmlC-like cupins"/>
    <property type="match status" value="1"/>
</dbReference>
<proteinExistence type="inferred from homology"/>
<dbReference type="InterPro" id="IPR006045">
    <property type="entry name" value="Cupin_1"/>
</dbReference>
<sequence length="205" mass="22164">MCDSGYFRSAKDISSDYSAAARIFSYNLNGTSDSQIKTPFGELLFAFAPQFPFLTTLAEPGITQLLFTVEPCAQFAPHTHPRGDELLQVITGSVKGGLIDEKETTFPVALGPLDFTVFPKGLAHFVYNEECEKATLLATFTNIDPGTVLLVPTALDLPDLALQGALGVNSSMMADIRSKINKRTLFMSNNDPACYKKCKISAPAA</sequence>
<organism evidence="9 10">
    <name type="scientific">Coccomyxa subellipsoidea</name>
    <dbReference type="NCBI Taxonomy" id="248742"/>
    <lineage>
        <taxon>Eukaryota</taxon>
        <taxon>Viridiplantae</taxon>
        <taxon>Chlorophyta</taxon>
        <taxon>core chlorophytes</taxon>
        <taxon>Trebouxiophyceae</taxon>
        <taxon>Trebouxiophyceae incertae sedis</taxon>
        <taxon>Coccomyxaceae</taxon>
        <taxon>Coccomyxa</taxon>
    </lineage>
</organism>
<evidence type="ECO:0000256" key="6">
    <source>
        <dbReference type="ARBA" id="ARBA00023211"/>
    </source>
</evidence>
<dbReference type="InterPro" id="IPR011051">
    <property type="entry name" value="RmlC_Cupin_sf"/>
</dbReference>